<accession>A0A1R4HD00</accession>
<dbReference type="EMBL" id="FUKJ01000307">
    <property type="protein sequence ID" value="SJM94096.1"/>
    <property type="molecule type" value="Genomic_DNA"/>
</dbReference>
<evidence type="ECO:0000256" key="1">
    <source>
        <dbReference type="SAM" id="SignalP"/>
    </source>
</evidence>
<keyword evidence="3" id="KW-1185">Reference proteome</keyword>
<organism evidence="2 3">
    <name type="scientific">Crenothrix polyspora</name>
    <dbReference type="NCBI Taxonomy" id="360316"/>
    <lineage>
        <taxon>Bacteria</taxon>
        <taxon>Pseudomonadati</taxon>
        <taxon>Pseudomonadota</taxon>
        <taxon>Gammaproteobacteria</taxon>
        <taxon>Methylococcales</taxon>
        <taxon>Crenotrichaceae</taxon>
        <taxon>Crenothrix</taxon>
    </lineage>
</organism>
<dbReference type="PROSITE" id="PS51257">
    <property type="entry name" value="PROKAR_LIPOPROTEIN"/>
    <property type="match status" value="1"/>
</dbReference>
<sequence>MKKLYIVLALLMMVGCTTTGHFKVPEGSSLYIYKRPQPVDITANGTVTTKPFFWTAAGVPPNGGIPYRLEQNGQVLKEGRLRTKFRVVSLFWPPLAPIYWPMGFNPDITYDLINDTQE</sequence>
<evidence type="ECO:0008006" key="4">
    <source>
        <dbReference type="Google" id="ProtNLM"/>
    </source>
</evidence>
<gene>
    <name evidence="2" type="ORF">CRENPOLYSF2_3750003</name>
</gene>
<proteinExistence type="predicted"/>
<dbReference type="Proteomes" id="UP000195442">
    <property type="component" value="Unassembled WGS sequence"/>
</dbReference>
<evidence type="ECO:0000313" key="2">
    <source>
        <dbReference type="EMBL" id="SJM94096.1"/>
    </source>
</evidence>
<evidence type="ECO:0000313" key="3">
    <source>
        <dbReference type="Proteomes" id="UP000195442"/>
    </source>
</evidence>
<name>A0A1R4HD00_9GAMM</name>
<dbReference type="RefSeq" id="WP_087147653.1">
    <property type="nucleotide sequence ID" value="NZ_FUKJ01000307.1"/>
</dbReference>
<dbReference type="OrthoDB" id="5568078at2"/>
<dbReference type="AlphaFoldDB" id="A0A1R4HD00"/>
<reference evidence="3" key="1">
    <citation type="submission" date="2017-02" db="EMBL/GenBank/DDBJ databases">
        <authorList>
            <person name="Daims H."/>
        </authorList>
    </citation>
    <scope>NUCLEOTIDE SEQUENCE [LARGE SCALE GENOMIC DNA]</scope>
</reference>
<keyword evidence="1" id="KW-0732">Signal</keyword>
<feature type="chain" id="PRO_5012142085" description="Lipoprotein" evidence="1">
    <location>
        <begin position="23"/>
        <end position="118"/>
    </location>
</feature>
<protein>
    <recommendedName>
        <fullName evidence="4">Lipoprotein</fullName>
    </recommendedName>
</protein>
<feature type="signal peptide" evidence="1">
    <location>
        <begin position="1"/>
        <end position="22"/>
    </location>
</feature>